<dbReference type="Proteomes" id="UP000094313">
    <property type="component" value="Chromosome"/>
</dbReference>
<sequence>MKINEYIESGILEAYVLGSASEAEANELLQLKTQHPQIEEALFKLESDLERIAEHMAITPPPNTWAKIEGGINELVKAPQFGYLIGEEPKESSRGSRSRKSEQFIEIEAESGHMRIRKIWRWVFLAVFVLGKIFLAFAIYYYLENRHTQEEIEKLKTELENKRSDN</sequence>
<dbReference type="KEGG" id="psty:BFS30_15620"/>
<feature type="transmembrane region" description="Helical" evidence="1">
    <location>
        <begin position="122"/>
        <end position="143"/>
    </location>
</feature>
<keyword evidence="1" id="KW-0472">Membrane</keyword>
<evidence type="ECO:0000313" key="2">
    <source>
        <dbReference type="EMBL" id="AOM78480.1"/>
    </source>
</evidence>
<proteinExistence type="predicted"/>
<dbReference type="OrthoDB" id="952577at2"/>
<keyword evidence="1" id="KW-0812">Transmembrane</keyword>
<gene>
    <name evidence="2" type="ORF">BFS30_15620</name>
</gene>
<accession>A0A1D7QIM9</accession>
<evidence type="ECO:0008006" key="4">
    <source>
        <dbReference type="Google" id="ProtNLM"/>
    </source>
</evidence>
<organism evidence="2 3">
    <name type="scientific">Pedobacter steynii</name>
    <dbReference type="NCBI Taxonomy" id="430522"/>
    <lineage>
        <taxon>Bacteria</taxon>
        <taxon>Pseudomonadati</taxon>
        <taxon>Bacteroidota</taxon>
        <taxon>Sphingobacteriia</taxon>
        <taxon>Sphingobacteriales</taxon>
        <taxon>Sphingobacteriaceae</taxon>
        <taxon>Pedobacter</taxon>
    </lineage>
</organism>
<reference evidence="2 3" key="1">
    <citation type="submission" date="2016-08" db="EMBL/GenBank/DDBJ databases">
        <authorList>
            <person name="Seilhamer J.J."/>
        </authorList>
    </citation>
    <scope>NUCLEOTIDE SEQUENCE [LARGE SCALE GENOMIC DNA]</scope>
    <source>
        <strain evidence="2 3">DX4</strain>
    </source>
</reference>
<dbReference type="RefSeq" id="WP_069380145.1">
    <property type="nucleotide sequence ID" value="NZ_CP017141.1"/>
</dbReference>
<evidence type="ECO:0000256" key="1">
    <source>
        <dbReference type="SAM" id="Phobius"/>
    </source>
</evidence>
<evidence type="ECO:0000313" key="3">
    <source>
        <dbReference type="Proteomes" id="UP000094313"/>
    </source>
</evidence>
<protein>
    <recommendedName>
        <fullName evidence="4">Anti-sigma factor</fullName>
    </recommendedName>
</protein>
<dbReference type="EMBL" id="CP017141">
    <property type="protein sequence ID" value="AOM78480.1"/>
    <property type="molecule type" value="Genomic_DNA"/>
</dbReference>
<name>A0A1D7QIM9_9SPHI</name>
<keyword evidence="3" id="KW-1185">Reference proteome</keyword>
<keyword evidence="1" id="KW-1133">Transmembrane helix</keyword>
<dbReference type="AlphaFoldDB" id="A0A1D7QIM9"/>